<dbReference type="PANTHER" id="PTHR35936:SF19">
    <property type="entry name" value="AMINO-ACID-BINDING PROTEIN YXEM-RELATED"/>
    <property type="match status" value="1"/>
</dbReference>
<dbReference type="InterPro" id="IPR018313">
    <property type="entry name" value="SBP_3_CS"/>
</dbReference>
<evidence type="ECO:0000256" key="1">
    <source>
        <dbReference type="ARBA" id="ARBA00004196"/>
    </source>
</evidence>
<dbReference type="EMBL" id="QPJT01000006">
    <property type="protein sequence ID" value="RCX17858.1"/>
    <property type="molecule type" value="Genomic_DNA"/>
</dbReference>
<protein>
    <submittedName>
        <fullName evidence="5">Extracellular solute-binding protein (Family 3)</fullName>
    </submittedName>
</protein>
<sequence>MKVRGLKLLSMSIMIFMLAGLISACASSGYTIGVVTGTTFEAEANKLGQVKEVKLYKDDTLTLWELSNGRLDGVITDRMVGAIGIKNGGYDNLRLAGELLYKEVIAVAVRQDDKSLRQAINKALKEIIEDGTYASISKKYFDVDILEGVEYLHTHAGEEEASDGSLQRVKDAGRIVFAMSGGYPPFNYFDDEDKLTGFDVDIGMEVAKRLGVEYEPVTTDWNGILEGLRSSRYDGIFGSMAITEERMEVVDFTDPYYYSGAQLIVAKDSKIKGPEDLE</sequence>
<evidence type="ECO:0000313" key="5">
    <source>
        <dbReference type="EMBL" id="RCX17858.1"/>
    </source>
</evidence>
<feature type="domain" description="Solute-binding protein family 3/N-terminal" evidence="4">
    <location>
        <begin position="175"/>
        <end position="270"/>
    </location>
</feature>
<keyword evidence="6" id="KW-1185">Reference proteome</keyword>
<dbReference type="Gene3D" id="3.40.190.10">
    <property type="entry name" value="Periplasmic binding protein-like II"/>
    <property type="match status" value="3"/>
</dbReference>
<comment type="subcellular location">
    <subcellularLocation>
        <location evidence="1">Cell envelope</location>
    </subcellularLocation>
</comment>
<dbReference type="OrthoDB" id="9774451at2"/>
<evidence type="ECO:0000313" key="6">
    <source>
        <dbReference type="Proteomes" id="UP000253034"/>
    </source>
</evidence>
<keyword evidence="3" id="KW-0732">Signal</keyword>
<dbReference type="GO" id="GO:0030313">
    <property type="term" value="C:cell envelope"/>
    <property type="evidence" value="ECO:0007669"/>
    <property type="project" value="UniProtKB-SubCell"/>
</dbReference>
<dbReference type="PANTHER" id="PTHR35936">
    <property type="entry name" value="MEMBRANE-BOUND LYTIC MUREIN TRANSGLYCOSYLASE F"/>
    <property type="match status" value="1"/>
</dbReference>
<dbReference type="PROSITE" id="PS01039">
    <property type="entry name" value="SBP_BACTERIAL_3"/>
    <property type="match status" value="1"/>
</dbReference>
<organism evidence="5 6">
    <name type="scientific">Anaerobacterium chartisolvens</name>
    <dbReference type="NCBI Taxonomy" id="1297424"/>
    <lineage>
        <taxon>Bacteria</taxon>
        <taxon>Bacillati</taxon>
        <taxon>Bacillota</taxon>
        <taxon>Clostridia</taxon>
        <taxon>Eubacteriales</taxon>
        <taxon>Oscillospiraceae</taxon>
        <taxon>Anaerobacterium</taxon>
    </lineage>
</organism>
<dbReference type="AlphaFoldDB" id="A0A369BB84"/>
<dbReference type="Proteomes" id="UP000253034">
    <property type="component" value="Unassembled WGS sequence"/>
</dbReference>
<accession>A0A369BB84</accession>
<dbReference type="Pfam" id="PF00497">
    <property type="entry name" value="SBP_bac_3"/>
    <property type="match status" value="2"/>
</dbReference>
<dbReference type="SUPFAM" id="SSF53850">
    <property type="entry name" value="Periplasmic binding protein-like II"/>
    <property type="match status" value="2"/>
</dbReference>
<reference evidence="5 6" key="1">
    <citation type="submission" date="2018-07" db="EMBL/GenBank/DDBJ databases">
        <title>Genomic Encyclopedia of Type Strains, Phase IV (KMG-IV): sequencing the most valuable type-strain genomes for metagenomic binning, comparative biology and taxonomic classification.</title>
        <authorList>
            <person name="Goeker M."/>
        </authorList>
    </citation>
    <scope>NUCLEOTIDE SEQUENCE [LARGE SCALE GENOMIC DNA]</scope>
    <source>
        <strain evidence="5 6">DSM 27016</strain>
    </source>
</reference>
<comment type="similarity">
    <text evidence="2">Belongs to the bacterial solute-binding protein 3 family.</text>
</comment>
<evidence type="ECO:0000259" key="4">
    <source>
        <dbReference type="Pfam" id="PF00497"/>
    </source>
</evidence>
<dbReference type="RefSeq" id="WP_114297009.1">
    <property type="nucleotide sequence ID" value="NZ_QPJT01000006.1"/>
</dbReference>
<comment type="caution">
    <text evidence="5">The sequence shown here is derived from an EMBL/GenBank/DDBJ whole genome shotgun (WGS) entry which is preliminary data.</text>
</comment>
<evidence type="ECO:0000256" key="2">
    <source>
        <dbReference type="ARBA" id="ARBA00010333"/>
    </source>
</evidence>
<evidence type="ECO:0000256" key="3">
    <source>
        <dbReference type="ARBA" id="ARBA00022729"/>
    </source>
</evidence>
<dbReference type="InterPro" id="IPR001638">
    <property type="entry name" value="Solute-binding_3/MltF_N"/>
</dbReference>
<feature type="domain" description="Solute-binding protein family 3/N-terminal" evidence="4">
    <location>
        <begin position="63"/>
        <end position="142"/>
    </location>
</feature>
<name>A0A369BB84_9FIRM</name>
<dbReference type="PROSITE" id="PS51257">
    <property type="entry name" value="PROKAR_LIPOPROTEIN"/>
    <property type="match status" value="1"/>
</dbReference>
<gene>
    <name evidence="5" type="ORF">DFR58_10624</name>
</gene>
<proteinExistence type="inferred from homology"/>